<reference evidence="5 6" key="1">
    <citation type="journal article" date="1997" name="Nature">
        <title>The complete genome sequence of the hyperthermophilic, sulphate-reducing archaeon Archaeoglobus fulgidus.</title>
        <authorList>
            <person name="Klenk H.P."/>
            <person name="Clayton R.A."/>
            <person name="Tomb J."/>
            <person name="White O."/>
            <person name="Nelson K.E."/>
            <person name="Ketchum K.A."/>
            <person name="Dodson R.J."/>
            <person name="Gwinn M."/>
            <person name="Hickey E.K."/>
            <person name="Peterson J.D."/>
            <person name="Richardson D.L."/>
            <person name="Kerlavage A.R."/>
            <person name="Graham D.E."/>
            <person name="Kyrpides N.C."/>
            <person name="Fleischmann R.D."/>
            <person name="Quackenbush J."/>
            <person name="Lee N.H."/>
            <person name="Sutton G.G."/>
            <person name="Gill S."/>
            <person name="Kirkness E.F."/>
            <person name="Dougherty B.A."/>
            <person name="McKenney K."/>
            <person name="Adams M.D."/>
            <person name="Loftus B."/>
            <person name="Peterson S."/>
            <person name="Reich C.I."/>
            <person name="McNeil L.K."/>
            <person name="Badger J.H."/>
            <person name="Glodek A."/>
            <person name="Zhou L."/>
            <person name="Overbeek R."/>
            <person name="Gocayne J.D."/>
            <person name="Weidman J.F."/>
            <person name="McDonald L."/>
            <person name="Utterback T."/>
            <person name="Cotton M.D."/>
            <person name="Spriggs T."/>
            <person name="Artiach P."/>
            <person name="Kaine B.P."/>
            <person name="Sykes S.M."/>
            <person name="Sadow P.W."/>
            <person name="D'Andrea K.P."/>
            <person name="Bowman C."/>
            <person name="Fujii C."/>
            <person name="Garland S.A."/>
            <person name="Mason T.M."/>
            <person name="Olsen G.J."/>
            <person name="Fraser C.M."/>
            <person name="Smith H.O."/>
            <person name="Woese C.R."/>
            <person name="Venter J.C."/>
        </authorList>
    </citation>
    <scope>NUCLEOTIDE SEQUENCE [LARGE SCALE GENOMIC DNA]</scope>
    <source>
        <strain evidence="6">ATCC 49558 / DSM 4304 / JCM 9628 / NBRC 100126 / VC-16</strain>
    </source>
</reference>
<dbReference type="PANTHER" id="PTHR21231">
    <property type="entry name" value="XPA-BINDING PROTEIN 1-RELATED"/>
    <property type="match status" value="1"/>
</dbReference>
<evidence type="ECO:0008006" key="7">
    <source>
        <dbReference type="Google" id="ProtNLM"/>
    </source>
</evidence>
<dbReference type="KEGG" id="afu:AF_0539"/>
<dbReference type="AlphaFoldDB" id="O29711"/>
<name>O29711_ARCFU</name>
<dbReference type="Gene3D" id="3.40.50.300">
    <property type="entry name" value="P-loop containing nucleotide triphosphate hydrolases"/>
    <property type="match status" value="1"/>
</dbReference>
<keyword evidence="3" id="KW-0378">Hydrolase</keyword>
<dbReference type="PaxDb" id="224325-AF_0539"/>
<keyword evidence="6" id="KW-1185">Reference proteome</keyword>
<evidence type="ECO:0000313" key="5">
    <source>
        <dbReference type="EMBL" id="AAB90696.1"/>
    </source>
</evidence>
<proteinExistence type="inferred from homology"/>
<dbReference type="EMBL" id="AE000782">
    <property type="protein sequence ID" value="AAB90696.1"/>
    <property type="molecule type" value="Genomic_DNA"/>
</dbReference>
<dbReference type="HOGENOM" id="CLU_037460_3_0_2"/>
<keyword evidence="4" id="KW-0342">GTP-binding</keyword>
<evidence type="ECO:0000256" key="4">
    <source>
        <dbReference type="ARBA" id="ARBA00023134"/>
    </source>
</evidence>
<dbReference type="GO" id="GO:0005525">
    <property type="term" value="F:GTP binding"/>
    <property type="evidence" value="ECO:0007669"/>
    <property type="project" value="UniProtKB-KW"/>
</dbReference>
<dbReference type="InterPro" id="IPR027417">
    <property type="entry name" value="P-loop_NTPase"/>
</dbReference>
<dbReference type="Pfam" id="PF03029">
    <property type="entry name" value="ATP_bind_1"/>
    <property type="match status" value="1"/>
</dbReference>
<dbReference type="SUPFAM" id="SSF52540">
    <property type="entry name" value="P-loop containing nucleoside triphosphate hydrolases"/>
    <property type="match status" value="1"/>
</dbReference>
<organism evidence="5 6">
    <name type="scientific">Archaeoglobus fulgidus (strain ATCC 49558 / DSM 4304 / JCM 9628 / NBRC 100126 / VC-16)</name>
    <dbReference type="NCBI Taxonomy" id="224325"/>
    <lineage>
        <taxon>Archaea</taxon>
        <taxon>Methanobacteriati</taxon>
        <taxon>Methanobacteriota</taxon>
        <taxon>Archaeoglobi</taxon>
        <taxon>Archaeoglobales</taxon>
        <taxon>Archaeoglobaceae</taxon>
        <taxon>Archaeoglobus</taxon>
    </lineage>
</organism>
<protein>
    <recommendedName>
        <fullName evidence="7">GTPase</fullName>
    </recommendedName>
</protein>
<sequence length="231" mass="25611">MEVFVLGCAGSGKSTFVRSFSEFLQERGYSVKCVNLDPASDPAYRADKNVREFVKTENVMVEYGLGVNGALIKSVEIASEHAEELKAEGDFVLYDTPGQLELFIYSEAGRKFVRELSGSFSCSLFLVDLTTVTDPESLLSAIMQDVIVSLRLSLPTLTAFTKSDVADVDVRSLLGEIKHREGVLAELMEKLVDFIELTTIPYRPIKISNIKKTGYEELFSALYELFCAAET</sequence>
<accession>O29711</accession>
<dbReference type="PANTHER" id="PTHR21231:SF8">
    <property type="entry name" value="GPN-LOOP GTPASE 1"/>
    <property type="match status" value="1"/>
</dbReference>
<dbReference type="EnsemblBacteria" id="AAB90696">
    <property type="protein sequence ID" value="AAB90696"/>
    <property type="gene ID" value="AF_0539"/>
</dbReference>
<evidence type="ECO:0000313" key="6">
    <source>
        <dbReference type="Proteomes" id="UP000002199"/>
    </source>
</evidence>
<dbReference type="STRING" id="224325.AF_0539"/>
<comment type="similarity">
    <text evidence="1">Belongs to the GPN-loop GTPase family.</text>
</comment>
<evidence type="ECO:0000256" key="3">
    <source>
        <dbReference type="ARBA" id="ARBA00022801"/>
    </source>
</evidence>
<dbReference type="Proteomes" id="UP000002199">
    <property type="component" value="Chromosome"/>
</dbReference>
<keyword evidence="2" id="KW-0547">Nucleotide-binding</keyword>
<dbReference type="eggNOG" id="arCOG01225">
    <property type="taxonomic scope" value="Archaea"/>
</dbReference>
<dbReference type="PhylomeDB" id="O29711"/>
<dbReference type="InterPro" id="IPR004130">
    <property type="entry name" value="Gpn"/>
</dbReference>
<dbReference type="RefSeq" id="WP_010878046.1">
    <property type="nucleotide sequence ID" value="NC_000917.1"/>
</dbReference>
<evidence type="ECO:0000256" key="1">
    <source>
        <dbReference type="ARBA" id="ARBA00005290"/>
    </source>
</evidence>
<dbReference type="PIR" id="C69317">
    <property type="entry name" value="C69317"/>
</dbReference>
<dbReference type="DNASU" id="1483756"/>
<gene>
    <name evidence="5" type="ordered locus">AF_0539</name>
</gene>
<dbReference type="GO" id="GO:0003924">
    <property type="term" value="F:GTPase activity"/>
    <property type="evidence" value="ECO:0007669"/>
    <property type="project" value="TreeGrafter"/>
</dbReference>
<dbReference type="GeneID" id="1483756"/>
<evidence type="ECO:0000256" key="2">
    <source>
        <dbReference type="ARBA" id="ARBA00022741"/>
    </source>
</evidence>